<evidence type="ECO:0000313" key="5">
    <source>
        <dbReference type="Proteomes" id="UP000296374"/>
    </source>
</evidence>
<keyword evidence="1 2" id="KW-0808">Transferase</keyword>
<reference evidence="5" key="1">
    <citation type="submission" date="2019-03" db="EMBL/GenBank/DDBJ databases">
        <authorList>
            <person name="Li J."/>
        </authorList>
    </citation>
    <scope>NUCLEOTIDE SEQUENCE [LARGE SCALE GENOMIC DNA]</scope>
    <source>
        <strain evidence="5">2251</strain>
    </source>
</reference>
<dbReference type="GO" id="GO:0016020">
    <property type="term" value="C:membrane"/>
    <property type="evidence" value="ECO:0007669"/>
    <property type="project" value="InterPro"/>
</dbReference>
<evidence type="ECO:0000256" key="2">
    <source>
        <dbReference type="RuleBase" id="RU003750"/>
    </source>
</evidence>
<keyword evidence="3" id="KW-1133">Transmembrane helix</keyword>
<name>A0A4P7HJ03_9RHOB</name>
<feature type="transmembrane region" description="Helical" evidence="3">
    <location>
        <begin position="217"/>
        <end position="240"/>
    </location>
</feature>
<sequence>MQISPPRTASIPPAAARRHLPEGLALALPAGLALTLAVGVLVLNQGSGALLAGGAYLAAAALVGVMMLRHYPHDRLGACNAVTLMRMALTIALLAPLVGVGAAGGIVAGIATLSLTLDGVDGYLARRSGLCSAFGARFDMEVDAGLALILALHAYVGSPVGAEVLILGIMRYVFVALGWIFPWMTAPLPVSYVRKTVCVLQLATLIALQLPQMPPDLAIWLTRLVSAALLWSFGSDMLWLRRTR</sequence>
<dbReference type="InterPro" id="IPR043130">
    <property type="entry name" value="CDP-OH_PTrfase_TM_dom"/>
</dbReference>
<protein>
    <submittedName>
        <fullName evidence="4">CDP-alcohol phosphatidyltransferase family protein</fullName>
    </submittedName>
</protein>
<accession>A0A4P7HJ03</accession>
<dbReference type="Proteomes" id="UP000296374">
    <property type="component" value="Chromosome"/>
</dbReference>
<evidence type="ECO:0000313" key="4">
    <source>
        <dbReference type="EMBL" id="QBX34036.1"/>
    </source>
</evidence>
<dbReference type="PROSITE" id="PS00379">
    <property type="entry name" value="CDP_ALCOHOL_P_TRANSF"/>
    <property type="match status" value="1"/>
</dbReference>
<gene>
    <name evidence="4" type="ORF">E4191_04430</name>
</gene>
<dbReference type="InterPro" id="IPR048254">
    <property type="entry name" value="CDP_ALCOHOL_P_TRANSF_CS"/>
</dbReference>
<dbReference type="KEGG" id="plia:E4191_04430"/>
<dbReference type="AlphaFoldDB" id="A0A4P7HJ03"/>
<evidence type="ECO:0000256" key="3">
    <source>
        <dbReference type="SAM" id="Phobius"/>
    </source>
</evidence>
<dbReference type="RefSeq" id="WP_135312329.1">
    <property type="nucleotide sequence ID" value="NZ_CP038439.1"/>
</dbReference>
<feature type="transmembrane region" description="Helical" evidence="3">
    <location>
        <begin position="49"/>
        <end position="68"/>
    </location>
</feature>
<keyword evidence="3" id="KW-0472">Membrane</keyword>
<feature type="transmembrane region" description="Helical" evidence="3">
    <location>
        <begin position="24"/>
        <end position="43"/>
    </location>
</feature>
<proteinExistence type="inferred from homology"/>
<evidence type="ECO:0000256" key="1">
    <source>
        <dbReference type="ARBA" id="ARBA00022679"/>
    </source>
</evidence>
<dbReference type="GO" id="GO:0008654">
    <property type="term" value="P:phospholipid biosynthetic process"/>
    <property type="evidence" value="ECO:0007669"/>
    <property type="project" value="InterPro"/>
</dbReference>
<dbReference type="Pfam" id="PF01066">
    <property type="entry name" value="CDP-OH_P_transf"/>
    <property type="match status" value="1"/>
</dbReference>
<organism evidence="4 5">
    <name type="scientific">Paracoccus liaowanqingii</name>
    <dbReference type="NCBI Taxonomy" id="2560053"/>
    <lineage>
        <taxon>Bacteria</taxon>
        <taxon>Pseudomonadati</taxon>
        <taxon>Pseudomonadota</taxon>
        <taxon>Alphaproteobacteria</taxon>
        <taxon>Rhodobacterales</taxon>
        <taxon>Paracoccaceae</taxon>
        <taxon>Paracoccus</taxon>
    </lineage>
</organism>
<dbReference type="GO" id="GO:0016780">
    <property type="term" value="F:phosphotransferase activity, for other substituted phosphate groups"/>
    <property type="evidence" value="ECO:0007669"/>
    <property type="project" value="InterPro"/>
</dbReference>
<keyword evidence="3" id="KW-0812">Transmembrane</keyword>
<dbReference type="InterPro" id="IPR000462">
    <property type="entry name" value="CDP-OH_P_trans"/>
</dbReference>
<dbReference type="Gene3D" id="1.20.120.1760">
    <property type="match status" value="1"/>
</dbReference>
<feature type="transmembrane region" description="Helical" evidence="3">
    <location>
        <begin position="89"/>
        <end position="113"/>
    </location>
</feature>
<dbReference type="EMBL" id="CP038439">
    <property type="protein sequence ID" value="QBX34036.1"/>
    <property type="molecule type" value="Genomic_DNA"/>
</dbReference>
<comment type="similarity">
    <text evidence="2">Belongs to the CDP-alcohol phosphatidyltransferase class-I family.</text>
</comment>